<feature type="domain" description="Amine oxidase" evidence="1">
    <location>
        <begin position="21"/>
        <end position="256"/>
    </location>
</feature>
<evidence type="ECO:0000313" key="2">
    <source>
        <dbReference type="EMBL" id="QNJ91576.1"/>
    </source>
</evidence>
<gene>
    <name evidence="2" type="ORF">HZU40_25820</name>
</gene>
<reference evidence="2 3" key="1">
    <citation type="submission" date="2020-07" db="EMBL/GenBank/DDBJ databases">
        <title>Draft genome sequence of four isobutane-metabolizing strains capable of cometabolically degrading diverse ether contaminants.</title>
        <authorList>
            <person name="Chen W."/>
            <person name="Faulkner N."/>
            <person name="Smith C."/>
            <person name="Hyman M."/>
        </authorList>
    </citation>
    <scope>NUCLEOTIDE SEQUENCE [LARGE SCALE GENOMIC DNA]</scope>
    <source>
        <strain evidence="2 3">2A</strain>
    </source>
</reference>
<protein>
    <submittedName>
        <fullName evidence="2">FAD-dependent oxidoreductase</fullName>
    </submittedName>
</protein>
<dbReference type="Gene3D" id="3.50.50.60">
    <property type="entry name" value="FAD/NAD(P)-binding domain"/>
    <property type="match status" value="1"/>
</dbReference>
<dbReference type="GO" id="GO:0016491">
    <property type="term" value="F:oxidoreductase activity"/>
    <property type="evidence" value="ECO:0007669"/>
    <property type="project" value="InterPro"/>
</dbReference>
<dbReference type="Proteomes" id="UP000515498">
    <property type="component" value="Chromosome"/>
</dbReference>
<dbReference type="PANTHER" id="PTHR43734:SF4">
    <property type="entry name" value="AMINE OXIDASE DOMAIN-CONTAINING PROTEIN"/>
    <property type="match status" value="1"/>
</dbReference>
<dbReference type="EMBL" id="CP059894">
    <property type="protein sequence ID" value="QNJ91576.1"/>
    <property type="molecule type" value="Genomic_DNA"/>
</dbReference>
<dbReference type="KEGG" id="mflu:HZU40_25820"/>
<dbReference type="InterPro" id="IPR002937">
    <property type="entry name" value="Amino_oxidase"/>
</dbReference>
<evidence type="ECO:0000259" key="1">
    <source>
        <dbReference type="Pfam" id="PF01593"/>
    </source>
</evidence>
<proteinExistence type="predicted"/>
<dbReference type="PANTHER" id="PTHR43734">
    <property type="entry name" value="PHYTOENE DESATURASE"/>
    <property type="match status" value="1"/>
</dbReference>
<evidence type="ECO:0000313" key="3">
    <source>
        <dbReference type="Proteomes" id="UP000515498"/>
    </source>
</evidence>
<accession>A0A7G8PB60</accession>
<dbReference type="SUPFAM" id="SSF51905">
    <property type="entry name" value="FAD/NAD(P)-binding domain"/>
    <property type="match status" value="1"/>
</dbReference>
<dbReference type="Pfam" id="PF01593">
    <property type="entry name" value="Amino_oxidase"/>
    <property type="match status" value="1"/>
</dbReference>
<dbReference type="AlphaFoldDB" id="A0A7G8PB60"/>
<name>A0A7G8PB60_9MYCO</name>
<sequence length="441" mass="47798">MGRAQRRDRQPTFLVVGAGTTGIGAATRLTELGIDHLVVDAGDRIGGMSASVTDEQGFTWDLGGHVLHSHFPEFDHAVRASGVGINQVTRNGWVWLTGDGPQSLVPTPIQQQLTELPTDLRPDAPAHHLADYYLNHFGRRLYDQFFEPYNRKMWTAPLHEVDHGWTSLRSGSHTRNVPQLGLAGSIAPAPAEAFPYPIGGTGALWQAVQDMLMTPGSTRLGTRVLGLDPDKRVATLDDGSSVSYDYCVSTAPITTALGWIGQGHQATGLRASRVHAVGLGYRGEPPPALADKTWLYCPDESVPWYRATMLSNYDPGNAGPGRWNILCEVPSFPGQASSAADSIGAVQASLAVLGADPALVQSRFAQTIPFGYPVPTLGRDDVLRAADKTLTGYGIYSRGRFGGWRYESSNQDYGYMQGRQAVDHALTGAAEDVYWHPEWFS</sequence>
<organism evidence="2 3">
    <name type="scientific">Mycolicibacterium fluoranthenivorans</name>
    <dbReference type="NCBI Taxonomy" id="258505"/>
    <lineage>
        <taxon>Bacteria</taxon>
        <taxon>Bacillati</taxon>
        <taxon>Actinomycetota</taxon>
        <taxon>Actinomycetes</taxon>
        <taxon>Mycobacteriales</taxon>
        <taxon>Mycobacteriaceae</taxon>
        <taxon>Mycolicibacterium</taxon>
    </lineage>
</organism>
<dbReference type="InterPro" id="IPR036188">
    <property type="entry name" value="FAD/NAD-bd_sf"/>
</dbReference>